<reference evidence="1" key="1">
    <citation type="submission" date="2022-06" db="EMBL/GenBank/DDBJ databases">
        <title>CFH 74404 Thermomicrobiaceae sp.</title>
        <authorList>
            <person name="Ming H."/>
            <person name="Li W.-J."/>
            <person name="Zhao Z."/>
        </authorList>
    </citation>
    <scope>NUCLEOTIDE SEQUENCE</scope>
    <source>
        <strain evidence="1">CFH 74404</strain>
    </source>
</reference>
<proteinExistence type="predicted"/>
<evidence type="ECO:0000313" key="1">
    <source>
        <dbReference type="EMBL" id="MCM8750006.1"/>
    </source>
</evidence>
<keyword evidence="2" id="KW-1185">Reference proteome</keyword>
<gene>
    <name evidence="1" type="ORF">NET02_12685</name>
</gene>
<sequence>MSQREALLRVIELLAAAAETAHRAELVQVALLIESTLLDAQRAYRRRYEVVSDDQ</sequence>
<comment type="caution">
    <text evidence="1">The sequence shown here is derived from an EMBL/GenBank/DDBJ whole genome shotgun (WGS) entry which is preliminary data.</text>
</comment>
<name>A0AA41WIJ6_9BACT</name>
<organism evidence="1 2">
    <name type="scientific">Thermalbibacter longus</name>
    <dbReference type="NCBI Taxonomy" id="2951981"/>
    <lineage>
        <taxon>Bacteria</taxon>
        <taxon>Pseudomonadati</taxon>
        <taxon>Thermomicrobiota</taxon>
        <taxon>Thermomicrobia</taxon>
        <taxon>Thermomicrobiales</taxon>
        <taxon>Thermomicrobiaceae</taxon>
        <taxon>Thermalbibacter</taxon>
    </lineage>
</organism>
<dbReference type="RefSeq" id="WP_284057792.1">
    <property type="nucleotide sequence ID" value="NZ_JAMSLR010000009.1"/>
</dbReference>
<dbReference type="Proteomes" id="UP001165306">
    <property type="component" value="Unassembled WGS sequence"/>
</dbReference>
<dbReference type="AlphaFoldDB" id="A0AA41WIJ6"/>
<dbReference type="EMBL" id="JAMSLR010000009">
    <property type="protein sequence ID" value="MCM8750006.1"/>
    <property type="molecule type" value="Genomic_DNA"/>
</dbReference>
<protein>
    <submittedName>
        <fullName evidence="1">Uncharacterized protein</fullName>
    </submittedName>
</protein>
<evidence type="ECO:0000313" key="2">
    <source>
        <dbReference type="Proteomes" id="UP001165306"/>
    </source>
</evidence>
<accession>A0AA41WIJ6</accession>